<dbReference type="STRING" id="5288.A0A5C5FKZ9"/>
<feature type="compositionally biased region" description="Pro residues" evidence="5">
    <location>
        <begin position="72"/>
        <end position="88"/>
    </location>
</feature>
<feature type="region of interest" description="Disordered" evidence="5">
    <location>
        <begin position="1"/>
        <end position="163"/>
    </location>
</feature>
<feature type="compositionally biased region" description="Low complexity" evidence="5">
    <location>
        <begin position="1"/>
        <end position="31"/>
    </location>
</feature>
<comment type="similarity">
    <text evidence="1">Belongs to the protein kinase superfamily. ADCK protein kinase family.</text>
</comment>
<dbReference type="AlphaFoldDB" id="A0A5C5FKZ9"/>
<evidence type="ECO:0000259" key="6">
    <source>
        <dbReference type="Pfam" id="PF03109"/>
    </source>
</evidence>
<dbReference type="InterPro" id="IPR051409">
    <property type="entry name" value="Atypical_kinase_ADCK"/>
</dbReference>
<dbReference type="GO" id="GO:0005524">
    <property type="term" value="F:ATP binding"/>
    <property type="evidence" value="ECO:0007669"/>
    <property type="project" value="UniProtKB-KW"/>
</dbReference>
<accession>A0A5C5FKZ9</accession>
<comment type="caution">
    <text evidence="7">The sequence shown here is derived from an EMBL/GenBank/DDBJ whole genome shotgun (WGS) entry which is preliminary data.</text>
</comment>
<keyword evidence="3" id="KW-0547">Nucleotide-binding</keyword>
<dbReference type="Pfam" id="PF03109">
    <property type="entry name" value="ABC1"/>
    <property type="match status" value="1"/>
</dbReference>
<dbReference type="InterPro" id="IPR034646">
    <property type="entry name" value="ADCK3_dom"/>
</dbReference>
<keyword evidence="8" id="KW-1185">Reference proteome</keyword>
<evidence type="ECO:0000256" key="3">
    <source>
        <dbReference type="ARBA" id="ARBA00022741"/>
    </source>
</evidence>
<evidence type="ECO:0000256" key="1">
    <source>
        <dbReference type="ARBA" id="ARBA00009670"/>
    </source>
</evidence>
<feature type="compositionally biased region" description="Pro residues" evidence="5">
    <location>
        <begin position="39"/>
        <end position="52"/>
    </location>
</feature>
<reference evidence="7 8" key="1">
    <citation type="submission" date="2019-03" db="EMBL/GenBank/DDBJ databases">
        <title>Rhodosporidium diobovatum UCD-FST 08-225 genome sequencing, assembly, and annotation.</title>
        <authorList>
            <person name="Fakankun I.U."/>
            <person name="Fristensky B."/>
            <person name="Levin D.B."/>
        </authorList>
    </citation>
    <scope>NUCLEOTIDE SEQUENCE [LARGE SCALE GENOMIC DNA]</scope>
    <source>
        <strain evidence="7 8">UCD-FST 08-225</strain>
    </source>
</reference>
<evidence type="ECO:0000256" key="4">
    <source>
        <dbReference type="ARBA" id="ARBA00022840"/>
    </source>
</evidence>
<protein>
    <submittedName>
        <fullName evidence="7">ABC1 family-domain-containing protein</fullName>
    </submittedName>
</protein>
<organism evidence="7 8">
    <name type="scientific">Rhodotorula diobovata</name>
    <dbReference type="NCBI Taxonomy" id="5288"/>
    <lineage>
        <taxon>Eukaryota</taxon>
        <taxon>Fungi</taxon>
        <taxon>Dikarya</taxon>
        <taxon>Basidiomycota</taxon>
        <taxon>Pucciniomycotina</taxon>
        <taxon>Microbotryomycetes</taxon>
        <taxon>Sporidiobolales</taxon>
        <taxon>Sporidiobolaceae</taxon>
        <taxon>Rhodotorula</taxon>
    </lineage>
</organism>
<keyword evidence="2" id="KW-0808">Transferase</keyword>
<feature type="domain" description="ABC1 atypical kinase-like" evidence="6">
    <location>
        <begin position="270"/>
        <end position="519"/>
    </location>
</feature>
<dbReference type="OrthoDB" id="201153at2759"/>
<dbReference type="PANTHER" id="PTHR43851">
    <property type="match status" value="1"/>
</dbReference>
<evidence type="ECO:0000256" key="5">
    <source>
        <dbReference type="SAM" id="MobiDB-lite"/>
    </source>
</evidence>
<dbReference type="GO" id="GO:0016740">
    <property type="term" value="F:transferase activity"/>
    <property type="evidence" value="ECO:0007669"/>
    <property type="project" value="UniProtKB-KW"/>
</dbReference>
<name>A0A5C5FKZ9_9BASI</name>
<dbReference type="SUPFAM" id="SSF56112">
    <property type="entry name" value="Protein kinase-like (PK-like)"/>
    <property type="match status" value="1"/>
</dbReference>
<keyword evidence="4" id="KW-0067">ATP-binding</keyword>
<dbReference type="InterPro" id="IPR004147">
    <property type="entry name" value="ABC1_dom"/>
</dbReference>
<evidence type="ECO:0000313" key="8">
    <source>
        <dbReference type="Proteomes" id="UP000311382"/>
    </source>
</evidence>
<evidence type="ECO:0000256" key="2">
    <source>
        <dbReference type="ARBA" id="ARBA00022679"/>
    </source>
</evidence>
<sequence length="626" mass="68762">MHCTASRHSAARAAQGALRLASLSRSLQHSRSIPRPRSDPPAPAPAPAPAEVPPVVHRQPPLVDALPDRAPPRPPATPTVTVPPPPAHPTLDQHHSDAPQRRPKDAALLEDSPRPRPPPPPAPALASAPPHPPVDTAPSTSSGTLERLVDTSDSTDAPPIALDVDPVAAEPPRQAHTPTASRVPSSRVGRLFHYGGLAASLGWGMASEAVRRTAAEPTSNPRSLLMSEANLERLVGKLAKMRGAALKLGQFLSIQDTKQLPPQLEAILQRVQNSANYMPEWQTERVLVDSLGPDWRQHFDDFDMRPFAAASIGQVHAATLSPDSPLAARYPDVGRLAVKVQFPGVRESISSDLGTLRWLLLASAALPRGLYLDNTLRVLGRELDDECDYVREAECGRRMREAVAASRLREQFDVPRVVDELSAPMVLTTEMMSGRPLKDVLELDQPVRDLIGTRIIQLCMHELFEFRLMQTDPNWSNFLYNAASRKLELIDFGATREYSERFMSLYEQLLRAAISENRPDALRFSRELGYLTGEESEAMLDAHLDSLFALATPFRPSSPSPFPFGVLGPPITAKIRAQIPVMLKHRLTPPPEETYSLNRKLSGAFLLCERLGSRVPVQEAWQAVMK</sequence>
<feature type="compositionally biased region" description="Basic and acidic residues" evidence="5">
    <location>
        <begin position="91"/>
        <end position="114"/>
    </location>
</feature>
<dbReference type="CDD" id="cd13970">
    <property type="entry name" value="ABC1_ADCK3"/>
    <property type="match status" value="1"/>
</dbReference>
<feature type="compositionally biased region" description="Pro residues" evidence="5">
    <location>
        <begin position="115"/>
        <end position="135"/>
    </location>
</feature>
<dbReference type="EMBL" id="SOZI01000264">
    <property type="protein sequence ID" value="TNY17022.1"/>
    <property type="molecule type" value="Genomic_DNA"/>
</dbReference>
<dbReference type="PANTHER" id="PTHR43851:SF3">
    <property type="entry name" value="COENZYME Q8"/>
    <property type="match status" value="1"/>
</dbReference>
<proteinExistence type="inferred from homology"/>
<dbReference type="Proteomes" id="UP000311382">
    <property type="component" value="Unassembled WGS sequence"/>
</dbReference>
<gene>
    <name evidence="7" type="ORF">DMC30DRAFT_370365</name>
</gene>
<evidence type="ECO:0000313" key="7">
    <source>
        <dbReference type="EMBL" id="TNY17022.1"/>
    </source>
</evidence>
<dbReference type="GO" id="GO:0006744">
    <property type="term" value="P:ubiquinone biosynthetic process"/>
    <property type="evidence" value="ECO:0007669"/>
    <property type="project" value="TreeGrafter"/>
</dbReference>
<dbReference type="InterPro" id="IPR011009">
    <property type="entry name" value="Kinase-like_dom_sf"/>
</dbReference>